<dbReference type="SUPFAM" id="SSF109854">
    <property type="entry name" value="DinB/YfiT-like putative metalloenzymes"/>
    <property type="match status" value="1"/>
</dbReference>
<evidence type="ECO:0000256" key="1">
    <source>
        <dbReference type="ARBA" id="ARBA00008635"/>
    </source>
</evidence>
<protein>
    <submittedName>
        <fullName evidence="4">Uncharacterized damage-inducible protein DinB (Forms a four-helix bundle)</fullName>
    </submittedName>
</protein>
<dbReference type="PANTHER" id="PTHR37302">
    <property type="entry name" value="SLR1116 PROTEIN"/>
    <property type="match status" value="1"/>
</dbReference>
<dbReference type="Gene3D" id="1.20.120.450">
    <property type="entry name" value="dinb family like domain"/>
    <property type="match status" value="1"/>
</dbReference>
<dbReference type="InterPro" id="IPR034660">
    <property type="entry name" value="DinB/YfiT-like"/>
</dbReference>
<comment type="similarity">
    <text evidence="1">Belongs to the DinB family.</text>
</comment>
<evidence type="ECO:0000313" key="5">
    <source>
        <dbReference type="Proteomes" id="UP000199072"/>
    </source>
</evidence>
<dbReference type="AlphaFoldDB" id="A0A1G6ZI83"/>
<name>A0A1G6ZI83_9SPHI</name>
<dbReference type="GO" id="GO:0046872">
    <property type="term" value="F:metal ion binding"/>
    <property type="evidence" value="ECO:0007669"/>
    <property type="project" value="UniProtKB-KW"/>
</dbReference>
<organism evidence="4 5">
    <name type="scientific">Mucilaginibacter pineti</name>
    <dbReference type="NCBI Taxonomy" id="1391627"/>
    <lineage>
        <taxon>Bacteria</taxon>
        <taxon>Pseudomonadati</taxon>
        <taxon>Bacteroidota</taxon>
        <taxon>Sphingobacteriia</taxon>
        <taxon>Sphingobacteriales</taxon>
        <taxon>Sphingobacteriaceae</taxon>
        <taxon>Mucilaginibacter</taxon>
    </lineage>
</organism>
<feature type="binding site" evidence="3">
    <location>
        <position position="160"/>
    </location>
    <ligand>
        <name>a divalent metal cation</name>
        <dbReference type="ChEBI" id="CHEBI:60240"/>
    </ligand>
</feature>
<dbReference type="Proteomes" id="UP000199072">
    <property type="component" value="Unassembled WGS sequence"/>
</dbReference>
<feature type="binding site" evidence="3">
    <location>
        <position position="156"/>
    </location>
    <ligand>
        <name>a divalent metal cation</name>
        <dbReference type="ChEBI" id="CHEBI:60240"/>
    </ligand>
</feature>
<evidence type="ECO:0000256" key="2">
    <source>
        <dbReference type="ARBA" id="ARBA00022723"/>
    </source>
</evidence>
<evidence type="ECO:0000256" key="3">
    <source>
        <dbReference type="PIRSR" id="PIRSR607837-1"/>
    </source>
</evidence>
<feature type="binding site" evidence="3">
    <location>
        <position position="73"/>
    </location>
    <ligand>
        <name>a divalent metal cation</name>
        <dbReference type="ChEBI" id="CHEBI:60240"/>
    </ligand>
</feature>
<sequence length="209" mass="24105">MNVRPAAGLAIQYTFADGKYHKRKMNKQYFEALAGFNHWADQKVIGWLDQINDEQWTQVVTSSFSSIEKTAIHLASAEKIWIDFWTNAPDPVYLSAEFKGTKNDLIAIWKKASAGLKYFMENHLQEDYQQPVSFIYPNGTVAQMEYWQTFAHIVNHSTYHRGQLVTMLRQVGFADFSSIDLITYYIYSSKNIFVSSETKEVITSMDLKG</sequence>
<dbReference type="STRING" id="1391627.SAMN05216464_103375"/>
<evidence type="ECO:0000313" key="4">
    <source>
        <dbReference type="EMBL" id="SDE02444.1"/>
    </source>
</evidence>
<proteinExistence type="inferred from homology"/>
<keyword evidence="2 3" id="KW-0479">Metal-binding</keyword>
<dbReference type="PANTHER" id="PTHR37302:SF3">
    <property type="entry name" value="DAMAGE-INDUCIBLE PROTEIN DINB"/>
    <property type="match status" value="1"/>
</dbReference>
<dbReference type="Pfam" id="PF05163">
    <property type="entry name" value="DinB"/>
    <property type="match status" value="1"/>
</dbReference>
<keyword evidence="5" id="KW-1185">Reference proteome</keyword>
<gene>
    <name evidence="4" type="ORF">SAMN05216464_103375</name>
</gene>
<dbReference type="EMBL" id="FNAI01000003">
    <property type="protein sequence ID" value="SDE02444.1"/>
    <property type="molecule type" value="Genomic_DNA"/>
</dbReference>
<accession>A0A1G6ZI83</accession>
<dbReference type="InterPro" id="IPR007837">
    <property type="entry name" value="DinB"/>
</dbReference>
<reference evidence="4 5" key="1">
    <citation type="submission" date="2016-10" db="EMBL/GenBank/DDBJ databases">
        <authorList>
            <person name="de Groot N.N."/>
        </authorList>
    </citation>
    <scope>NUCLEOTIDE SEQUENCE [LARGE SCALE GENOMIC DNA]</scope>
    <source>
        <strain evidence="4 5">47C3B</strain>
    </source>
</reference>